<evidence type="ECO:0000256" key="3">
    <source>
        <dbReference type="PROSITE-ProRule" id="PRU00339"/>
    </source>
</evidence>
<dbReference type="InterPro" id="IPR011990">
    <property type="entry name" value="TPR-like_helical_dom_sf"/>
</dbReference>
<feature type="transmembrane region" description="Helical" evidence="5">
    <location>
        <begin position="183"/>
        <end position="202"/>
    </location>
</feature>
<dbReference type="SUPFAM" id="SSF48452">
    <property type="entry name" value="TPR-like"/>
    <property type="match status" value="1"/>
</dbReference>
<keyword evidence="7" id="KW-1185">Reference proteome</keyword>
<evidence type="ECO:0000256" key="1">
    <source>
        <dbReference type="ARBA" id="ARBA00022737"/>
    </source>
</evidence>
<comment type="caution">
    <text evidence="6">The sequence shown here is derived from an EMBL/GenBank/DDBJ whole genome shotgun (WGS) entry which is preliminary data.</text>
</comment>
<dbReference type="PANTHER" id="PTHR22904">
    <property type="entry name" value="TPR REPEAT CONTAINING PROTEIN"/>
    <property type="match status" value="1"/>
</dbReference>
<reference evidence="6" key="2">
    <citation type="journal article" date="2023" name="Microbiol Resour">
        <title>Decontamination and Annotation of the Draft Genome Sequence of the Oomycete Lagenidium giganteum ARSEF 373.</title>
        <authorList>
            <person name="Morgan W.R."/>
            <person name="Tartar A."/>
        </authorList>
    </citation>
    <scope>NUCLEOTIDE SEQUENCE</scope>
    <source>
        <strain evidence="6">ARSEF 373</strain>
    </source>
</reference>
<protein>
    <submittedName>
        <fullName evidence="6">Uncharacterized protein</fullName>
    </submittedName>
</protein>
<feature type="repeat" description="TPR" evidence="3">
    <location>
        <begin position="82"/>
        <end position="115"/>
    </location>
</feature>
<dbReference type="AlphaFoldDB" id="A0AAV2YX41"/>
<dbReference type="InterPro" id="IPR013105">
    <property type="entry name" value="TPR_2"/>
</dbReference>
<keyword evidence="5" id="KW-1133">Transmembrane helix</keyword>
<dbReference type="GO" id="GO:0016020">
    <property type="term" value="C:membrane"/>
    <property type="evidence" value="ECO:0007669"/>
    <property type="project" value="InterPro"/>
</dbReference>
<evidence type="ECO:0000256" key="5">
    <source>
        <dbReference type="SAM" id="Phobius"/>
    </source>
</evidence>
<keyword evidence="5" id="KW-0812">Transmembrane</keyword>
<dbReference type="Gene3D" id="1.25.40.10">
    <property type="entry name" value="Tetratricopeptide repeat domain"/>
    <property type="match status" value="1"/>
</dbReference>
<dbReference type="InterPro" id="IPR019734">
    <property type="entry name" value="TPR_rpt"/>
</dbReference>
<dbReference type="Proteomes" id="UP001146120">
    <property type="component" value="Unassembled WGS sequence"/>
</dbReference>
<reference evidence="6" key="1">
    <citation type="submission" date="2022-11" db="EMBL/GenBank/DDBJ databases">
        <authorList>
            <person name="Morgan W.R."/>
            <person name="Tartar A."/>
        </authorList>
    </citation>
    <scope>NUCLEOTIDE SEQUENCE</scope>
    <source>
        <strain evidence="6">ARSEF 373</strain>
    </source>
</reference>
<accession>A0AAV2YX41</accession>
<keyword evidence="5" id="KW-0472">Membrane</keyword>
<dbReference type="Pfam" id="PF03661">
    <property type="entry name" value="TMEM33_Pom33"/>
    <property type="match status" value="1"/>
</dbReference>
<evidence type="ECO:0000256" key="2">
    <source>
        <dbReference type="ARBA" id="ARBA00022803"/>
    </source>
</evidence>
<gene>
    <name evidence="6" type="ORF">N0F65_009043</name>
</gene>
<name>A0AAV2YX41_9STRA</name>
<proteinExistence type="predicted"/>
<sequence>MAAEQAKDRGNKAFAAGNHADAISSFSEAIALHEKATAAGDAPAGALHVYYSNRSAAYLKLHDGRNALLDAEKCVALKADWAKGHSRKGAALYALGRYADAFRAYKDGLALDPTNNALAEGLRLVEQRMTAPPGASSSSSSSAVPPPASASRASTSSSSSAATKSLRQFALGDKQSSFQLFQFVLRVLMVLNFGLYWLPLVIPAPVAFGNFFKLALINNLSFLAFTHGLPRFKAEYAQRLVMDPTTQSVFFCLIFWVSAPFSLALVPVLLLDLVHLSAYLSSLVQVLGLWHSPVVAALAGRAASAAALVLSDPGFPALPTQSKWAKLYHRMPQVAANVEVAIGLALVLELLTPARNFLLTMLFWQLLRVRYMISPQLQEAFRVLNVSILRLTTHPRCPHIVGTLYAKVQAVAAKMTDMSQYQAAANGASGGAARPRCSVM</sequence>
<dbReference type="SMART" id="SM00028">
    <property type="entry name" value="TPR"/>
    <property type="match status" value="3"/>
</dbReference>
<evidence type="ECO:0000313" key="7">
    <source>
        <dbReference type="Proteomes" id="UP001146120"/>
    </source>
</evidence>
<keyword evidence="2 3" id="KW-0802">TPR repeat</keyword>
<feature type="transmembrane region" description="Helical" evidence="5">
    <location>
        <begin position="249"/>
        <end position="270"/>
    </location>
</feature>
<dbReference type="PROSITE" id="PS50005">
    <property type="entry name" value="TPR"/>
    <property type="match status" value="1"/>
</dbReference>
<dbReference type="InterPro" id="IPR005344">
    <property type="entry name" value="TMEM33/Pom33"/>
</dbReference>
<feature type="compositionally biased region" description="Low complexity" evidence="4">
    <location>
        <begin position="131"/>
        <end position="156"/>
    </location>
</feature>
<dbReference type="EMBL" id="DAKRPA010000126">
    <property type="protein sequence ID" value="DAZ97763.1"/>
    <property type="molecule type" value="Genomic_DNA"/>
</dbReference>
<dbReference type="Pfam" id="PF07719">
    <property type="entry name" value="TPR_2"/>
    <property type="match status" value="1"/>
</dbReference>
<evidence type="ECO:0000313" key="6">
    <source>
        <dbReference type="EMBL" id="DAZ97763.1"/>
    </source>
</evidence>
<dbReference type="GO" id="GO:0051879">
    <property type="term" value="F:Hsp90 protein binding"/>
    <property type="evidence" value="ECO:0007669"/>
    <property type="project" value="TreeGrafter"/>
</dbReference>
<dbReference type="PANTHER" id="PTHR22904:SF523">
    <property type="entry name" value="STRESS-INDUCED-PHOSPHOPROTEIN 1"/>
    <property type="match status" value="1"/>
</dbReference>
<keyword evidence="1" id="KW-0677">Repeat</keyword>
<feature type="region of interest" description="Disordered" evidence="4">
    <location>
        <begin position="130"/>
        <end position="156"/>
    </location>
</feature>
<evidence type="ECO:0000256" key="4">
    <source>
        <dbReference type="SAM" id="MobiDB-lite"/>
    </source>
</evidence>
<organism evidence="6 7">
    <name type="scientific">Lagenidium giganteum</name>
    <dbReference type="NCBI Taxonomy" id="4803"/>
    <lineage>
        <taxon>Eukaryota</taxon>
        <taxon>Sar</taxon>
        <taxon>Stramenopiles</taxon>
        <taxon>Oomycota</taxon>
        <taxon>Peronosporomycetes</taxon>
        <taxon>Pythiales</taxon>
        <taxon>Pythiaceae</taxon>
    </lineage>
</organism>
<feature type="transmembrane region" description="Helical" evidence="5">
    <location>
        <begin position="208"/>
        <end position="229"/>
    </location>
</feature>